<protein>
    <submittedName>
        <fullName evidence="2">Nucleoside-diphosphate sugar epimerase</fullName>
    </submittedName>
</protein>
<dbReference type="InterPro" id="IPR036291">
    <property type="entry name" value="NAD(P)-bd_dom_sf"/>
</dbReference>
<gene>
    <name evidence="2" type="ORF">A6122_2396</name>
</gene>
<evidence type="ECO:0000313" key="3">
    <source>
        <dbReference type="Proteomes" id="UP000077071"/>
    </source>
</evidence>
<dbReference type="GO" id="GO:0004029">
    <property type="term" value="F:aldehyde dehydrogenase (NAD+) activity"/>
    <property type="evidence" value="ECO:0007669"/>
    <property type="project" value="TreeGrafter"/>
</dbReference>
<proteinExistence type="predicted"/>
<dbReference type="KEGG" id="rtn:A6122_2396"/>
<dbReference type="SUPFAM" id="SSF51735">
    <property type="entry name" value="NAD(P)-binding Rossmann-fold domains"/>
    <property type="match status" value="1"/>
</dbReference>
<dbReference type="EMBL" id="CP015515">
    <property type="protein sequence ID" value="AND17512.1"/>
    <property type="molecule type" value="Genomic_DNA"/>
</dbReference>
<dbReference type="OrthoDB" id="3174087at2"/>
<evidence type="ECO:0000313" key="2">
    <source>
        <dbReference type="EMBL" id="AND17512.1"/>
    </source>
</evidence>
<dbReference type="Pfam" id="PF01370">
    <property type="entry name" value="Epimerase"/>
    <property type="match status" value="1"/>
</dbReference>
<dbReference type="RefSeq" id="WP_068255465.1">
    <property type="nucleotide sequence ID" value="NZ_CP015515.1"/>
</dbReference>
<sequence>MRVLVTGASGLLGGAVAAGLVAQGHDVRTFQRRPSGVAGVEESRGSLTDPRAVEQAVADCEGVVHLAAKVSLAGDPGDFDRVNVDGTRRLLAAAARAGATRFVQISSPSVAHAGSSITGEDAEPADPERARGDYARTKARAELLALAADAPGFSVVAVRPHLVWGPGDTQLVARIVERARAGRLPLLGHGQALIDSTYIDNAASAIVAALGRAEEVHGRSYVVTNGEPRPVAELLAGICRASGVEPPRWSVPAGVARAAGSLVERVWAVRPGADEPPMTRFLAEQLSTAHWFDQRRTRADLGWSPSVSLDEGLARLAASYRPGDRRTTSAEKDCRAR</sequence>
<dbReference type="Proteomes" id="UP000077071">
    <property type="component" value="Chromosome"/>
</dbReference>
<dbReference type="Gene3D" id="3.40.50.720">
    <property type="entry name" value="NAD(P)-binding Rossmann-like Domain"/>
    <property type="match status" value="1"/>
</dbReference>
<dbReference type="PATRIC" id="fig|33888.3.peg.2670"/>
<dbReference type="InterPro" id="IPR001509">
    <property type="entry name" value="Epimerase_deHydtase"/>
</dbReference>
<feature type="domain" description="NAD-dependent epimerase/dehydratase" evidence="1">
    <location>
        <begin position="3"/>
        <end position="223"/>
    </location>
</feature>
<dbReference type="STRING" id="33888.A6122_2396"/>
<name>A0A160KUE3_9MICO</name>
<keyword evidence="3" id="KW-1185">Reference proteome</keyword>
<accession>A0A160KUE3</accession>
<dbReference type="PANTHER" id="PTHR48079">
    <property type="entry name" value="PROTEIN YEEZ"/>
    <property type="match status" value="1"/>
</dbReference>
<dbReference type="AlphaFoldDB" id="A0A160KUE3"/>
<evidence type="ECO:0000259" key="1">
    <source>
        <dbReference type="Pfam" id="PF01370"/>
    </source>
</evidence>
<dbReference type="InterPro" id="IPR051783">
    <property type="entry name" value="NAD(P)-dependent_oxidoreduct"/>
</dbReference>
<dbReference type="GO" id="GO:0005737">
    <property type="term" value="C:cytoplasm"/>
    <property type="evidence" value="ECO:0007669"/>
    <property type="project" value="TreeGrafter"/>
</dbReference>
<dbReference type="PANTHER" id="PTHR48079:SF6">
    <property type="entry name" value="NAD(P)-BINDING DOMAIN-CONTAINING PROTEIN-RELATED"/>
    <property type="match status" value="1"/>
</dbReference>
<organism evidence="2 3">
    <name type="scientific">Rathayibacter tritici</name>
    <dbReference type="NCBI Taxonomy" id="33888"/>
    <lineage>
        <taxon>Bacteria</taxon>
        <taxon>Bacillati</taxon>
        <taxon>Actinomycetota</taxon>
        <taxon>Actinomycetes</taxon>
        <taxon>Micrococcales</taxon>
        <taxon>Microbacteriaceae</taxon>
        <taxon>Rathayibacter</taxon>
    </lineage>
</organism>
<reference evidence="2 3" key="1">
    <citation type="submission" date="2016-05" db="EMBL/GenBank/DDBJ databases">
        <title>Complete genome sequence of Rathayibacter tritici NCPPB 1953.</title>
        <authorList>
            <person name="Park J."/>
            <person name="Lee H.-H."/>
            <person name="Lee S.-W."/>
            <person name="Seo Y.-S."/>
        </authorList>
    </citation>
    <scope>NUCLEOTIDE SEQUENCE [LARGE SCALE GENOMIC DNA]</scope>
    <source>
        <strain evidence="2 3">NCPPB 1953</strain>
    </source>
</reference>